<accession>A0A2P2PLR8</accession>
<evidence type="ECO:0000313" key="1">
    <source>
        <dbReference type="EMBL" id="MBX55569.1"/>
    </source>
</evidence>
<name>A0A2P2PLR8_RHIMU</name>
<reference evidence="1" key="1">
    <citation type="submission" date="2018-02" db="EMBL/GenBank/DDBJ databases">
        <title>Rhizophora mucronata_Transcriptome.</title>
        <authorList>
            <person name="Meera S.P."/>
            <person name="Sreeshan A."/>
            <person name="Augustine A."/>
        </authorList>
    </citation>
    <scope>NUCLEOTIDE SEQUENCE</scope>
    <source>
        <tissue evidence="1">Leaf</tissue>
    </source>
</reference>
<dbReference type="EMBL" id="GGEC01075085">
    <property type="protein sequence ID" value="MBX55569.1"/>
    <property type="molecule type" value="Transcribed_RNA"/>
</dbReference>
<protein>
    <submittedName>
        <fullName evidence="1">Uncharacterized protein</fullName>
    </submittedName>
</protein>
<dbReference type="AlphaFoldDB" id="A0A2P2PLR8"/>
<organism evidence="1">
    <name type="scientific">Rhizophora mucronata</name>
    <name type="common">Asiatic mangrove</name>
    <dbReference type="NCBI Taxonomy" id="61149"/>
    <lineage>
        <taxon>Eukaryota</taxon>
        <taxon>Viridiplantae</taxon>
        <taxon>Streptophyta</taxon>
        <taxon>Embryophyta</taxon>
        <taxon>Tracheophyta</taxon>
        <taxon>Spermatophyta</taxon>
        <taxon>Magnoliopsida</taxon>
        <taxon>eudicotyledons</taxon>
        <taxon>Gunneridae</taxon>
        <taxon>Pentapetalae</taxon>
        <taxon>rosids</taxon>
        <taxon>fabids</taxon>
        <taxon>Malpighiales</taxon>
        <taxon>Rhizophoraceae</taxon>
        <taxon>Rhizophora</taxon>
    </lineage>
</organism>
<proteinExistence type="predicted"/>
<sequence length="46" mass="5204">MYWCKSTLMNSCVPVSKVSNRGPKFTSRFWSSLLKARATKLSFSTA</sequence>